<evidence type="ECO:0000256" key="2">
    <source>
        <dbReference type="ARBA" id="ARBA00022448"/>
    </source>
</evidence>
<dbReference type="GO" id="GO:0055085">
    <property type="term" value="P:transmembrane transport"/>
    <property type="evidence" value="ECO:0007669"/>
    <property type="project" value="InterPro"/>
</dbReference>
<dbReference type="AlphaFoldDB" id="A0A6I8LKY2"/>
<sequence>MPTRPGRRLPNPLSLLVLALFLVFFVLPVLWLLLAATKTDDQLVHGHPLSFGSWEALGANWTALTSFGDNAIFEWLGNSALYSFAALAITLCVAIPAGYALAMTEFRGRRTLLVATLVVMLMPNATLVVPLFLEINAVHLIGSMWSIVLPYAFYPFGVYLTYIYFSTALPRDLIDAAMLDGCSPFGVFHHIALPLAAPVVALVGFFSFVANWTNYFLPYVLLPESDQFPVQVGLGTLLDAVPQFNPTVGTAAVQRPELALATLLAITPVLVVFLFSQRFLVTGMLAGATKE</sequence>
<protein>
    <submittedName>
        <fullName evidence="9">ABC transporter</fullName>
    </submittedName>
</protein>
<dbReference type="PANTHER" id="PTHR43744">
    <property type="entry name" value="ABC TRANSPORTER PERMEASE PROTEIN MG189-RELATED-RELATED"/>
    <property type="match status" value="1"/>
</dbReference>
<evidence type="ECO:0000256" key="3">
    <source>
        <dbReference type="ARBA" id="ARBA00022475"/>
    </source>
</evidence>
<dbReference type="PANTHER" id="PTHR43744:SF12">
    <property type="entry name" value="ABC TRANSPORTER PERMEASE PROTEIN MG189-RELATED"/>
    <property type="match status" value="1"/>
</dbReference>
<organism evidence="9 10">
    <name type="scientific">Amycolatopsis camponoti</name>
    <dbReference type="NCBI Taxonomy" id="2606593"/>
    <lineage>
        <taxon>Bacteria</taxon>
        <taxon>Bacillati</taxon>
        <taxon>Actinomycetota</taxon>
        <taxon>Actinomycetes</taxon>
        <taxon>Pseudonocardiales</taxon>
        <taxon>Pseudonocardiaceae</taxon>
        <taxon>Amycolatopsis</taxon>
    </lineage>
</organism>
<feature type="transmembrane region" description="Helical" evidence="7">
    <location>
        <begin position="112"/>
        <end position="133"/>
    </location>
</feature>
<evidence type="ECO:0000256" key="5">
    <source>
        <dbReference type="ARBA" id="ARBA00022989"/>
    </source>
</evidence>
<comment type="subcellular location">
    <subcellularLocation>
        <location evidence="1 7">Cell membrane</location>
        <topology evidence="1 7">Multi-pass membrane protein</topology>
    </subcellularLocation>
</comment>
<dbReference type="Gene3D" id="1.10.3720.10">
    <property type="entry name" value="MetI-like"/>
    <property type="match status" value="1"/>
</dbReference>
<dbReference type="InterPro" id="IPR035906">
    <property type="entry name" value="MetI-like_sf"/>
</dbReference>
<keyword evidence="3" id="KW-1003">Cell membrane</keyword>
<dbReference type="SUPFAM" id="SSF161098">
    <property type="entry name" value="MetI-like"/>
    <property type="match status" value="1"/>
</dbReference>
<dbReference type="RefSeq" id="WP_155542727.1">
    <property type="nucleotide sequence ID" value="NZ_CABVGP010000001.1"/>
</dbReference>
<dbReference type="InterPro" id="IPR000515">
    <property type="entry name" value="MetI-like"/>
</dbReference>
<keyword evidence="10" id="KW-1185">Reference proteome</keyword>
<feature type="domain" description="ABC transmembrane type-1" evidence="8">
    <location>
        <begin position="76"/>
        <end position="276"/>
    </location>
</feature>
<proteinExistence type="inferred from homology"/>
<feature type="transmembrane region" description="Helical" evidence="7">
    <location>
        <begin position="12"/>
        <end position="34"/>
    </location>
</feature>
<dbReference type="Pfam" id="PF00528">
    <property type="entry name" value="BPD_transp_1"/>
    <property type="match status" value="1"/>
</dbReference>
<keyword evidence="6 7" id="KW-0472">Membrane</keyword>
<dbReference type="EMBL" id="CABVGP010000001">
    <property type="protein sequence ID" value="VVJ17583.1"/>
    <property type="molecule type" value="Genomic_DNA"/>
</dbReference>
<keyword evidence="5 7" id="KW-1133">Transmembrane helix</keyword>
<evidence type="ECO:0000256" key="1">
    <source>
        <dbReference type="ARBA" id="ARBA00004651"/>
    </source>
</evidence>
<evidence type="ECO:0000259" key="8">
    <source>
        <dbReference type="PROSITE" id="PS50928"/>
    </source>
</evidence>
<keyword evidence="4 7" id="KW-0812">Transmembrane</keyword>
<dbReference type="GO" id="GO:0005886">
    <property type="term" value="C:plasma membrane"/>
    <property type="evidence" value="ECO:0007669"/>
    <property type="project" value="UniProtKB-SubCell"/>
</dbReference>
<dbReference type="Proteomes" id="UP000399805">
    <property type="component" value="Unassembled WGS sequence"/>
</dbReference>
<comment type="similarity">
    <text evidence="7">Belongs to the binding-protein-dependent transport system permease family.</text>
</comment>
<evidence type="ECO:0000256" key="6">
    <source>
        <dbReference type="ARBA" id="ARBA00023136"/>
    </source>
</evidence>
<feature type="transmembrane region" description="Helical" evidence="7">
    <location>
        <begin position="258"/>
        <end position="275"/>
    </location>
</feature>
<reference evidence="9 10" key="1">
    <citation type="submission" date="2019-09" db="EMBL/GenBank/DDBJ databases">
        <authorList>
            <person name="Leyn A S."/>
        </authorList>
    </citation>
    <scope>NUCLEOTIDE SEQUENCE [LARGE SCALE GENOMIC DNA]</scope>
    <source>
        <strain evidence="9">AA231_1</strain>
    </source>
</reference>
<keyword evidence="2 7" id="KW-0813">Transport</keyword>
<evidence type="ECO:0000256" key="7">
    <source>
        <dbReference type="RuleBase" id="RU363032"/>
    </source>
</evidence>
<evidence type="ECO:0000256" key="4">
    <source>
        <dbReference type="ARBA" id="ARBA00022692"/>
    </source>
</evidence>
<feature type="transmembrane region" description="Helical" evidence="7">
    <location>
        <begin position="186"/>
        <end position="210"/>
    </location>
</feature>
<evidence type="ECO:0000313" key="9">
    <source>
        <dbReference type="EMBL" id="VVJ17583.1"/>
    </source>
</evidence>
<feature type="transmembrane region" description="Helical" evidence="7">
    <location>
        <begin position="80"/>
        <end position="100"/>
    </location>
</feature>
<feature type="transmembrane region" description="Helical" evidence="7">
    <location>
        <begin position="145"/>
        <end position="165"/>
    </location>
</feature>
<evidence type="ECO:0000313" key="10">
    <source>
        <dbReference type="Proteomes" id="UP000399805"/>
    </source>
</evidence>
<dbReference type="PROSITE" id="PS50928">
    <property type="entry name" value="ABC_TM1"/>
    <property type="match status" value="1"/>
</dbReference>
<gene>
    <name evidence="9" type="ORF">AA23TX_02604</name>
</gene>
<name>A0A6I8LKY2_9PSEU</name>
<accession>A0A6I8LKY2</accession>
<dbReference type="CDD" id="cd06261">
    <property type="entry name" value="TM_PBP2"/>
    <property type="match status" value="1"/>
</dbReference>